<comment type="caution">
    <text evidence="6">The sequence shown here is derived from an EMBL/GenBank/DDBJ whole genome shotgun (WGS) entry which is preliminary data.</text>
</comment>
<dbReference type="PANTHER" id="PTHR30514">
    <property type="entry name" value="GLUCOKINASE"/>
    <property type="match status" value="1"/>
</dbReference>
<gene>
    <name evidence="6" type="ORF">RU97_GL001889</name>
</gene>
<dbReference type="SUPFAM" id="SSF53697">
    <property type="entry name" value="SIS domain"/>
    <property type="match status" value="1"/>
</dbReference>
<dbReference type="InterPro" id="IPR046348">
    <property type="entry name" value="SIS_dom_sf"/>
</dbReference>
<dbReference type="AlphaFoldDB" id="A0A1L8RFM2"/>
<dbReference type="InterPro" id="IPR035472">
    <property type="entry name" value="RpiR-like_SIS"/>
</dbReference>
<dbReference type="InterPro" id="IPR001347">
    <property type="entry name" value="SIS_dom"/>
</dbReference>
<dbReference type="Proteomes" id="UP000181884">
    <property type="component" value="Unassembled WGS sequence"/>
</dbReference>
<evidence type="ECO:0000259" key="5">
    <source>
        <dbReference type="PROSITE" id="PS51464"/>
    </source>
</evidence>
<evidence type="ECO:0000313" key="6">
    <source>
        <dbReference type="EMBL" id="OJG18492.1"/>
    </source>
</evidence>
<dbReference type="PROSITE" id="PS51464">
    <property type="entry name" value="SIS"/>
    <property type="match status" value="1"/>
</dbReference>
<dbReference type="InterPro" id="IPR036388">
    <property type="entry name" value="WH-like_DNA-bd_sf"/>
</dbReference>
<dbReference type="Pfam" id="PF01380">
    <property type="entry name" value="SIS"/>
    <property type="match status" value="1"/>
</dbReference>
<dbReference type="RefSeq" id="WP_067394629.1">
    <property type="nucleotide sequence ID" value="NZ_JXKH01000004.1"/>
</dbReference>
<accession>A0A1L8RFM2</accession>
<dbReference type="InterPro" id="IPR009057">
    <property type="entry name" value="Homeodomain-like_sf"/>
</dbReference>
<evidence type="ECO:0000256" key="1">
    <source>
        <dbReference type="ARBA" id="ARBA00023015"/>
    </source>
</evidence>
<dbReference type="Gene3D" id="3.40.50.10490">
    <property type="entry name" value="Glucose-6-phosphate isomerase like protein, domain 1"/>
    <property type="match status" value="1"/>
</dbReference>
<sequence length="282" mass="31751">MNFLRHLATLENLTASEKTLVRYIQQHPHEVLEAKPQTLAAAAYVSVATVYRLINKLSLNGLGELKVELASSLQGPVTGPADIDFPISPADGPQEILHNLQGIYERTIEETLQYADEETLQTVCQLMQQAQVIDVYAAAGNLFFAENFKFQMQELGVLVNVPAEDYQQRLSAANSDNGHFAIVVSFGGRGASTRAVMEILHENQVPNVLLTSIHENPLSALAQHQLYLASVEDHYQKMSSFSTRQSLLMLFDTLYALYFSRDYEKNRQFKLTNYRKINQQLQ</sequence>
<proteinExistence type="predicted"/>
<dbReference type="GO" id="GO:0003700">
    <property type="term" value="F:DNA-binding transcription factor activity"/>
    <property type="evidence" value="ECO:0007669"/>
    <property type="project" value="InterPro"/>
</dbReference>
<dbReference type="EMBL" id="JXKH01000004">
    <property type="protein sequence ID" value="OJG18492.1"/>
    <property type="molecule type" value="Genomic_DNA"/>
</dbReference>
<keyword evidence="3" id="KW-0804">Transcription</keyword>
<keyword evidence="1" id="KW-0805">Transcription regulation</keyword>
<dbReference type="GO" id="GO:0097367">
    <property type="term" value="F:carbohydrate derivative binding"/>
    <property type="evidence" value="ECO:0007669"/>
    <property type="project" value="InterPro"/>
</dbReference>
<dbReference type="GO" id="GO:1901135">
    <property type="term" value="P:carbohydrate derivative metabolic process"/>
    <property type="evidence" value="ECO:0007669"/>
    <property type="project" value="InterPro"/>
</dbReference>
<evidence type="ECO:0000256" key="2">
    <source>
        <dbReference type="ARBA" id="ARBA00023125"/>
    </source>
</evidence>
<evidence type="ECO:0000256" key="3">
    <source>
        <dbReference type="ARBA" id="ARBA00023163"/>
    </source>
</evidence>
<evidence type="ECO:0000313" key="7">
    <source>
        <dbReference type="Proteomes" id="UP000181884"/>
    </source>
</evidence>
<dbReference type="PANTHER" id="PTHR30514:SF10">
    <property type="entry name" value="MURR_RPIR FAMILY TRANSCRIPTIONAL REGULATOR"/>
    <property type="match status" value="1"/>
</dbReference>
<dbReference type="STRING" id="214095.RU97_GL001889"/>
<dbReference type="GO" id="GO:0003677">
    <property type="term" value="F:DNA binding"/>
    <property type="evidence" value="ECO:0007669"/>
    <property type="project" value="UniProtKB-KW"/>
</dbReference>
<dbReference type="Pfam" id="PF01418">
    <property type="entry name" value="HTH_6"/>
    <property type="match status" value="1"/>
</dbReference>
<name>A0A1L8RFM2_9ENTE</name>
<evidence type="ECO:0000259" key="4">
    <source>
        <dbReference type="PROSITE" id="PS51071"/>
    </source>
</evidence>
<dbReference type="InterPro" id="IPR000281">
    <property type="entry name" value="HTH_RpiR"/>
</dbReference>
<organism evidence="6 7">
    <name type="scientific">Enterococcus canis</name>
    <dbReference type="NCBI Taxonomy" id="214095"/>
    <lineage>
        <taxon>Bacteria</taxon>
        <taxon>Bacillati</taxon>
        <taxon>Bacillota</taxon>
        <taxon>Bacilli</taxon>
        <taxon>Lactobacillales</taxon>
        <taxon>Enterococcaceae</taxon>
        <taxon>Enterococcus</taxon>
    </lineage>
</organism>
<dbReference type="CDD" id="cd05013">
    <property type="entry name" value="SIS_RpiR"/>
    <property type="match status" value="1"/>
</dbReference>
<dbReference type="SUPFAM" id="SSF46689">
    <property type="entry name" value="Homeodomain-like"/>
    <property type="match status" value="1"/>
</dbReference>
<dbReference type="InterPro" id="IPR047640">
    <property type="entry name" value="RpiR-like"/>
</dbReference>
<dbReference type="PROSITE" id="PS51071">
    <property type="entry name" value="HTH_RPIR"/>
    <property type="match status" value="1"/>
</dbReference>
<feature type="domain" description="SIS" evidence="5">
    <location>
        <begin position="123"/>
        <end position="264"/>
    </location>
</feature>
<feature type="domain" description="HTH rpiR-type" evidence="4">
    <location>
        <begin position="1"/>
        <end position="76"/>
    </location>
</feature>
<evidence type="ECO:0008006" key="8">
    <source>
        <dbReference type="Google" id="ProtNLM"/>
    </source>
</evidence>
<keyword evidence="2" id="KW-0238">DNA-binding</keyword>
<protein>
    <recommendedName>
        <fullName evidence="8">RpiR family transcriptional regulator</fullName>
    </recommendedName>
</protein>
<keyword evidence="7" id="KW-1185">Reference proteome</keyword>
<reference evidence="6 7" key="1">
    <citation type="submission" date="2014-12" db="EMBL/GenBank/DDBJ databases">
        <title>Draft genome sequences of 29 type strains of Enterococci.</title>
        <authorList>
            <person name="Zhong Z."/>
            <person name="Sun Z."/>
            <person name="Liu W."/>
            <person name="Zhang W."/>
            <person name="Zhang H."/>
        </authorList>
    </citation>
    <scope>NUCLEOTIDE SEQUENCE [LARGE SCALE GENOMIC DNA]</scope>
    <source>
        <strain evidence="6 7">DSM 17029</strain>
    </source>
</reference>
<dbReference type="Gene3D" id="1.10.10.10">
    <property type="entry name" value="Winged helix-like DNA-binding domain superfamily/Winged helix DNA-binding domain"/>
    <property type="match status" value="1"/>
</dbReference>